<protein>
    <recommendedName>
        <fullName evidence="3">SynChlorMet cassette protein ScmC</fullName>
    </recommendedName>
</protein>
<keyword evidence="2" id="KW-1185">Reference proteome</keyword>
<dbReference type="AlphaFoldDB" id="A0A1G6CQN6"/>
<dbReference type="RefSeq" id="WP_090174769.1">
    <property type="nucleotide sequence ID" value="NZ_FMXR01000025.1"/>
</dbReference>
<sequence length="285" mass="32601">MDKVFQIGDFVFRLIIDDEIPVPENFMLFESKRQQEPVYTYEVKVVYKLENITGKVLAKREDLTVYENEAGESRLLGIKYTDKQYALYTETTSNHAVVQVIKSQIEGFRLDTAFASLLALERRMYAYDSMVLHCAYVEYENNAILFSAPSGVGKSTQANLWEQYKGAKTINGDRALLSKRDERWIAQGWPICGSSQICYNKEMDIATIVMLYQAQENVVRRLRPVEAFKKLYAQITVNGWNSNQGAKCIALLEQLVQEVPVYELGCDISKEAVEVLDKGIKQDEL</sequence>
<dbReference type="STRING" id="1732.SAMN02910417_02587"/>
<dbReference type="OrthoDB" id="384098at2"/>
<evidence type="ECO:0000313" key="1">
    <source>
        <dbReference type="EMBL" id="SDB35154.1"/>
    </source>
</evidence>
<name>A0A1G6CQN6_EUBOX</name>
<evidence type="ECO:0008006" key="3">
    <source>
        <dbReference type="Google" id="ProtNLM"/>
    </source>
</evidence>
<dbReference type="Proteomes" id="UP000199228">
    <property type="component" value="Unassembled WGS sequence"/>
</dbReference>
<organism evidence="1 2">
    <name type="scientific">Eubacterium oxidoreducens</name>
    <dbReference type="NCBI Taxonomy" id="1732"/>
    <lineage>
        <taxon>Bacteria</taxon>
        <taxon>Bacillati</taxon>
        <taxon>Bacillota</taxon>
        <taxon>Clostridia</taxon>
        <taxon>Eubacteriales</taxon>
        <taxon>Eubacteriaceae</taxon>
        <taxon>Eubacterium</taxon>
    </lineage>
</organism>
<gene>
    <name evidence="1" type="ORF">SAMN02910417_02587</name>
</gene>
<reference evidence="1 2" key="1">
    <citation type="submission" date="2016-10" db="EMBL/GenBank/DDBJ databases">
        <authorList>
            <person name="de Groot N.N."/>
        </authorList>
    </citation>
    <scope>NUCLEOTIDE SEQUENCE [LARGE SCALE GENOMIC DNA]</scope>
    <source>
        <strain evidence="1 2">DSM 3217</strain>
    </source>
</reference>
<dbReference type="SUPFAM" id="SSF53795">
    <property type="entry name" value="PEP carboxykinase-like"/>
    <property type="match status" value="1"/>
</dbReference>
<dbReference type="Gene3D" id="3.40.50.300">
    <property type="entry name" value="P-loop containing nucleotide triphosphate hydrolases"/>
    <property type="match status" value="1"/>
</dbReference>
<evidence type="ECO:0000313" key="2">
    <source>
        <dbReference type="Proteomes" id="UP000199228"/>
    </source>
</evidence>
<accession>A0A1G6CQN6</accession>
<proteinExistence type="predicted"/>
<dbReference type="EMBL" id="FMXR01000025">
    <property type="protein sequence ID" value="SDB35154.1"/>
    <property type="molecule type" value="Genomic_DNA"/>
</dbReference>
<dbReference type="InterPro" id="IPR027417">
    <property type="entry name" value="P-loop_NTPase"/>
</dbReference>